<evidence type="ECO:0000256" key="3">
    <source>
        <dbReference type="ARBA" id="ARBA00005470"/>
    </source>
</evidence>
<dbReference type="AlphaFoldDB" id="C1H1G5"/>
<sequence>MVREVQRGTEFASQDMEDAIEQLENVASIPAKQRHTNVADLAKTIASNAYESGIPVRLLDRLITIISKSKHLDQTTVTTLIKNLYPAERVMPGTVSKVISCFGPGKSKPSPTTQALLLRWLILVYEDMEDQSYLSRLYAVLFNFLDMISLRRSLCHLLSLITRRKHIRPFRIQAIMELMRKTGGEERELLGLLKVFKSYYPDIIVGDAYASVGRPTYFFKHPDPEWVKQMRHIQEMNAAAGLSRKNDSSAPQTFQVVRRGKVKRSRIEVVIPAVQTSRVRQNFTSLEELRNANDFIQKLDRIELPNQVAAALVDPMAQKFLLLVRNEEAMRRLESWLDSFFEDELDRIRAGKEGYEASDDTGHLEYVLDVLVGFVRFTKSMPQAVDKFLRNYLISWNGHDSRSAILGLLEYIPLQNYDMLRENYFTPLENAIINEKLASKILILQYYSSLIQHWGAIIRATPSPSFPTPPLPEVIGRAELLALTILESPQRPKSDGTMQMRSGTLAVLQFYAGLAGLFSHAPTNCNIRITVPQMQMIYFLSFTPTLSHISTLCSILAAYKSAFENSLTSTTLQNQGSSDQSYPIEMVSRFNGYVMDICNLLWRNRGLNSEDPNALGCLVPTATVAELSQYLLALSERPGHDRGGEKHKYQLSSVFSLSQNVALCRASSACFGRIEEELSESEGKSLAVRLTRPVTQKGLAALDKDGGIKINWQEYRLRMLEWLDEMGADGVGNLMRSTMKALRK</sequence>
<comment type="subcellular location">
    <subcellularLocation>
        <location evidence="2">Chromosome</location>
        <location evidence="2">Centromere</location>
    </subcellularLocation>
    <subcellularLocation>
        <location evidence="1">Nucleus</location>
    </subcellularLocation>
</comment>
<evidence type="ECO:0000313" key="8">
    <source>
        <dbReference type="Proteomes" id="UP000002059"/>
    </source>
</evidence>
<evidence type="ECO:0000313" key="7">
    <source>
        <dbReference type="EMBL" id="EEH33559.1"/>
    </source>
</evidence>
<dbReference type="Pfam" id="PF07778">
    <property type="entry name" value="CENP-I"/>
    <property type="match status" value="1"/>
</dbReference>
<dbReference type="STRING" id="502779.C1H1G5"/>
<dbReference type="Proteomes" id="UP000002059">
    <property type="component" value="Partially assembled WGS sequence"/>
</dbReference>
<keyword evidence="6" id="KW-0137">Centromere</keyword>
<dbReference type="EMBL" id="KN294002">
    <property type="protein sequence ID" value="EEH33559.1"/>
    <property type="molecule type" value="Genomic_DNA"/>
</dbReference>
<dbReference type="CDD" id="cd22647">
    <property type="entry name" value="CTF3_NTD_HEAT"/>
    <property type="match status" value="1"/>
</dbReference>
<dbReference type="RefSeq" id="XP_002793699.1">
    <property type="nucleotide sequence ID" value="XM_002793653.1"/>
</dbReference>
<dbReference type="PANTHER" id="PTHR48208">
    <property type="entry name" value="CENTROMERE PROTEIN I"/>
    <property type="match status" value="1"/>
</dbReference>
<evidence type="ECO:0000256" key="5">
    <source>
        <dbReference type="ARBA" id="ARBA00023242"/>
    </source>
</evidence>
<dbReference type="OrthoDB" id="378564at2759"/>
<dbReference type="PANTHER" id="PTHR48208:SF2">
    <property type="entry name" value="CENTROMERE PROTEIN I"/>
    <property type="match status" value="1"/>
</dbReference>
<keyword evidence="4" id="KW-0158">Chromosome</keyword>
<dbReference type="HOGENOM" id="CLU_023256_0_0_1"/>
<dbReference type="GO" id="GO:0005634">
    <property type="term" value="C:nucleus"/>
    <property type="evidence" value="ECO:0007669"/>
    <property type="project" value="UniProtKB-SubCell"/>
</dbReference>
<dbReference type="GO" id="GO:0000939">
    <property type="term" value="C:inner kinetochore"/>
    <property type="evidence" value="ECO:0007669"/>
    <property type="project" value="TreeGrafter"/>
</dbReference>
<protein>
    <submittedName>
        <fullName evidence="7">Mis6 domain-containing protein</fullName>
    </submittedName>
</protein>
<dbReference type="eggNOG" id="ENOG502QU9H">
    <property type="taxonomic scope" value="Eukaryota"/>
</dbReference>
<reference evidence="7 8" key="1">
    <citation type="journal article" date="2011" name="PLoS Genet.">
        <title>Comparative genomic analysis of human fungal pathogens causing paracoccidioidomycosis.</title>
        <authorList>
            <person name="Desjardins C.A."/>
            <person name="Champion M.D."/>
            <person name="Holder J.W."/>
            <person name="Muszewska A."/>
            <person name="Goldberg J."/>
            <person name="Bailao A.M."/>
            <person name="Brigido M.M."/>
            <person name="Ferreira M.E."/>
            <person name="Garcia A.M."/>
            <person name="Grynberg M."/>
            <person name="Gujja S."/>
            <person name="Heiman D.I."/>
            <person name="Henn M.R."/>
            <person name="Kodira C.D."/>
            <person name="Leon-Narvaez H."/>
            <person name="Longo L.V."/>
            <person name="Ma L.J."/>
            <person name="Malavazi I."/>
            <person name="Matsuo A.L."/>
            <person name="Morais F.V."/>
            <person name="Pereira M."/>
            <person name="Rodriguez-Brito S."/>
            <person name="Sakthikumar S."/>
            <person name="Salem-Izacc S.M."/>
            <person name="Sykes S.M."/>
            <person name="Teixeira M.M."/>
            <person name="Vallejo M.C."/>
            <person name="Walter M.E."/>
            <person name="Yandava C."/>
            <person name="Young S."/>
            <person name="Zeng Q."/>
            <person name="Zucker J."/>
            <person name="Felipe M.S."/>
            <person name="Goldman G.H."/>
            <person name="Haas B.J."/>
            <person name="McEwen J.G."/>
            <person name="Nino-Vega G."/>
            <person name="Puccia R."/>
            <person name="San-Blas G."/>
            <person name="Soares C.M."/>
            <person name="Birren B.W."/>
            <person name="Cuomo C.A."/>
        </authorList>
    </citation>
    <scope>NUCLEOTIDE SEQUENCE [LARGE SCALE GENOMIC DNA]</scope>
    <source>
        <strain evidence="8">ATCC MYA-826 / Pb01</strain>
    </source>
</reference>
<dbReference type="GO" id="GO:0034080">
    <property type="term" value="P:CENP-A containing chromatin assembly"/>
    <property type="evidence" value="ECO:0007669"/>
    <property type="project" value="TreeGrafter"/>
</dbReference>
<gene>
    <name evidence="7" type="ORF">PAAG_04609</name>
</gene>
<proteinExistence type="inferred from homology"/>
<comment type="similarity">
    <text evidence="3">Belongs to the CENP-I/CTF3 family.</text>
</comment>
<name>C1H1G5_PARBA</name>
<evidence type="ECO:0000256" key="1">
    <source>
        <dbReference type="ARBA" id="ARBA00004123"/>
    </source>
</evidence>
<evidence type="ECO:0000256" key="2">
    <source>
        <dbReference type="ARBA" id="ARBA00004584"/>
    </source>
</evidence>
<dbReference type="OMA" id="RVFKNYY"/>
<dbReference type="GO" id="GO:0000070">
    <property type="term" value="P:mitotic sister chromatid segregation"/>
    <property type="evidence" value="ECO:0007669"/>
    <property type="project" value="TreeGrafter"/>
</dbReference>
<evidence type="ECO:0000256" key="6">
    <source>
        <dbReference type="ARBA" id="ARBA00023328"/>
    </source>
</evidence>
<accession>C1H1G5</accession>
<dbReference type="KEGG" id="pbl:PAAG_04609"/>
<organism evidence="7 8">
    <name type="scientific">Paracoccidioides lutzii (strain ATCC MYA-826 / Pb01)</name>
    <name type="common">Paracoccidioides brasiliensis</name>
    <dbReference type="NCBI Taxonomy" id="502779"/>
    <lineage>
        <taxon>Eukaryota</taxon>
        <taxon>Fungi</taxon>
        <taxon>Dikarya</taxon>
        <taxon>Ascomycota</taxon>
        <taxon>Pezizomycotina</taxon>
        <taxon>Eurotiomycetes</taxon>
        <taxon>Eurotiomycetidae</taxon>
        <taxon>Onygenales</taxon>
        <taxon>Ajellomycetaceae</taxon>
        <taxon>Paracoccidioides</taxon>
    </lineage>
</organism>
<dbReference type="InterPro" id="IPR012485">
    <property type="entry name" value="CENP-I"/>
</dbReference>
<keyword evidence="5" id="KW-0539">Nucleus</keyword>
<dbReference type="GeneID" id="9096988"/>
<keyword evidence="8" id="KW-1185">Reference proteome</keyword>
<dbReference type="VEuPathDB" id="FungiDB:PAAG_04609"/>
<evidence type="ECO:0000256" key="4">
    <source>
        <dbReference type="ARBA" id="ARBA00022454"/>
    </source>
</evidence>